<keyword evidence="1" id="KW-0732">Signal</keyword>
<organism evidence="2 3">
    <name type="scientific">Wickerhamomyces ciferrii (strain ATCC 14091 / BCRC 22168 / CBS 111 / JCM 3599 / NBRC 0793 / NRRL Y-1031 F-60-10)</name>
    <name type="common">Yeast</name>
    <name type="synonym">Pichia ciferrii</name>
    <dbReference type="NCBI Taxonomy" id="1206466"/>
    <lineage>
        <taxon>Eukaryota</taxon>
        <taxon>Fungi</taxon>
        <taxon>Dikarya</taxon>
        <taxon>Ascomycota</taxon>
        <taxon>Saccharomycotina</taxon>
        <taxon>Saccharomycetes</taxon>
        <taxon>Phaffomycetales</taxon>
        <taxon>Wickerhamomycetaceae</taxon>
        <taxon>Wickerhamomyces</taxon>
    </lineage>
</organism>
<name>K0KY80_WICCF</name>
<proteinExistence type="predicted"/>
<feature type="chain" id="PRO_5005353098" evidence="1">
    <location>
        <begin position="19"/>
        <end position="124"/>
    </location>
</feature>
<protein>
    <submittedName>
        <fullName evidence="2">Secreted protein</fullName>
    </submittedName>
</protein>
<evidence type="ECO:0000313" key="3">
    <source>
        <dbReference type="Proteomes" id="UP000009328"/>
    </source>
</evidence>
<comment type="caution">
    <text evidence="2">The sequence shown here is derived from an EMBL/GenBank/DDBJ whole genome shotgun (WGS) entry which is preliminary data.</text>
</comment>
<evidence type="ECO:0000256" key="1">
    <source>
        <dbReference type="SAM" id="SignalP"/>
    </source>
</evidence>
<dbReference type="HOGENOM" id="CLU_127832_0_0_1"/>
<dbReference type="Proteomes" id="UP000009328">
    <property type="component" value="Unassembled WGS sequence"/>
</dbReference>
<sequence length="124" mass="13664">MKLSTIIVPGFLSLSVIALPAATENSINAENSTSLPGNFTDPIIAEAGGERFCFGANKYKYCNGSVQKCVEGRTRGVKDKTKIEDANKICKFFCSEIKTPTQCKQSKLKANYHPKWACDNQKYC</sequence>
<keyword evidence="3" id="KW-1185">Reference proteome</keyword>
<dbReference type="InParanoid" id="K0KY80"/>
<reference evidence="2 3" key="1">
    <citation type="journal article" date="2012" name="Eukaryot. Cell">
        <title>Draft genome sequence of Wickerhamomyces ciferrii NRRL Y-1031 F-60-10.</title>
        <authorList>
            <person name="Schneider J."/>
            <person name="Andrea H."/>
            <person name="Blom J."/>
            <person name="Jaenicke S."/>
            <person name="Ruckert C."/>
            <person name="Schorsch C."/>
            <person name="Szczepanowski R."/>
            <person name="Farwick M."/>
            <person name="Goesmann A."/>
            <person name="Puhler A."/>
            <person name="Schaffer S."/>
            <person name="Tauch A."/>
            <person name="Kohler T."/>
            <person name="Brinkrolf K."/>
        </authorList>
    </citation>
    <scope>NUCLEOTIDE SEQUENCE [LARGE SCALE GENOMIC DNA]</scope>
    <source>
        <strain evidence="3">ATCC 14091 / BCRC 22168 / CBS 111 / JCM 3599 / NBRC 0793 / NRRL Y-1031 F-60-10</strain>
    </source>
</reference>
<accession>K0KY80</accession>
<evidence type="ECO:0000313" key="2">
    <source>
        <dbReference type="EMBL" id="CCH47032.1"/>
    </source>
</evidence>
<gene>
    <name evidence="2" type="ORF">BN7_6641</name>
</gene>
<feature type="signal peptide" evidence="1">
    <location>
        <begin position="1"/>
        <end position="18"/>
    </location>
</feature>
<dbReference type="EMBL" id="CAIF01000300">
    <property type="protein sequence ID" value="CCH47032.1"/>
    <property type="molecule type" value="Genomic_DNA"/>
</dbReference>
<dbReference type="AlphaFoldDB" id="K0KY80"/>